<keyword evidence="1" id="KW-1133">Transmembrane helix</keyword>
<organism evidence="2 3">
    <name type="scientific">Tothia fuscella</name>
    <dbReference type="NCBI Taxonomy" id="1048955"/>
    <lineage>
        <taxon>Eukaryota</taxon>
        <taxon>Fungi</taxon>
        <taxon>Dikarya</taxon>
        <taxon>Ascomycota</taxon>
        <taxon>Pezizomycotina</taxon>
        <taxon>Dothideomycetes</taxon>
        <taxon>Pleosporomycetidae</taxon>
        <taxon>Venturiales</taxon>
        <taxon>Cylindrosympodiaceae</taxon>
        <taxon>Tothia</taxon>
    </lineage>
</organism>
<evidence type="ECO:0000313" key="2">
    <source>
        <dbReference type="EMBL" id="KAF2419595.1"/>
    </source>
</evidence>
<evidence type="ECO:0000313" key="3">
    <source>
        <dbReference type="Proteomes" id="UP000800235"/>
    </source>
</evidence>
<dbReference type="OrthoDB" id="191139at2759"/>
<gene>
    <name evidence="2" type="ORF">EJ08DRAFT_690534</name>
</gene>
<dbReference type="Proteomes" id="UP000800235">
    <property type="component" value="Unassembled WGS sequence"/>
</dbReference>
<comment type="caution">
    <text evidence="2">The sequence shown here is derived from an EMBL/GenBank/DDBJ whole genome shotgun (WGS) entry which is preliminary data.</text>
</comment>
<reference evidence="2" key="1">
    <citation type="journal article" date="2020" name="Stud. Mycol.">
        <title>101 Dothideomycetes genomes: a test case for predicting lifestyles and emergence of pathogens.</title>
        <authorList>
            <person name="Haridas S."/>
            <person name="Albert R."/>
            <person name="Binder M."/>
            <person name="Bloem J."/>
            <person name="Labutti K."/>
            <person name="Salamov A."/>
            <person name="Andreopoulos B."/>
            <person name="Baker S."/>
            <person name="Barry K."/>
            <person name="Bills G."/>
            <person name="Bluhm B."/>
            <person name="Cannon C."/>
            <person name="Castanera R."/>
            <person name="Culley D."/>
            <person name="Daum C."/>
            <person name="Ezra D."/>
            <person name="Gonzalez J."/>
            <person name="Henrissat B."/>
            <person name="Kuo A."/>
            <person name="Liang C."/>
            <person name="Lipzen A."/>
            <person name="Lutzoni F."/>
            <person name="Magnuson J."/>
            <person name="Mondo S."/>
            <person name="Nolan M."/>
            <person name="Ohm R."/>
            <person name="Pangilinan J."/>
            <person name="Park H.-J."/>
            <person name="Ramirez L."/>
            <person name="Alfaro M."/>
            <person name="Sun H."/>
            <person name="Tritt A."/>
            <person name="Yoshinaga Y."/>
            <person name="Zwiers L.-H."/>
            <person name="Turgeon B."/>
            <person name="Goodwin S."/>
            <person name="Spatafora J."/>
            <person name="Crous P."/>
            <person name="Grigoriev I."/>
        </authorList>
    </citation>
    <scope>NUCLEOTIDE SEQUENCE</scope>
    <source>
        <strain evidence="2">CBS 130266</strain>
    </source>
</reference>
<keyword evidence="1" id="KW-0472">Membrane</keyword>
<proteinExistence type="predicted"/>
<accession>A0A9P4NFY9</accession>
<keyword evidence="1" id="KW-0812">Transmembrane</keyword>
<name>A0A9P4NFY9_9PEZI</name>
<dbReference type="EMBL" id="MU007119">
    <property type="protein sequence ID" value="KAF2419595.1"/>
    <property type="molecule type" value="Genomic_DNA"/>
</dbReference>
<sequence>MNSIYHGRTPEANFPLVPRTTFGRAIVIGLGVGAIGGLGMTVTNKLEQLITNRPNSYVPASTIAYHLGLQGLREHHPIPLNHAHRFGMAIITAPIRAMMSYYGVIGPFASYLFSFVRIAADEAVEISAGTSTWPWIWPINQQVIDVLHKGAYSVIVGFLCDKYIRGVSWFS</sequence>
<feature type="transmembrane region" description="Helical" evidence="1">
    <location>
        <begin position="22"/>
        <end position="43"/>
    </location>
</feature>
<protein>
    <submittedName>
        <fullName evidence="2">Uncharacterized protein</fullName>
    </submittedName>
</protein>
<keyword evidence="3" id="KW-1185">Reference proteome</keyword>
<evidence type="ECO:0000256" key="1">
    <source>
        <dbReference type="SAM" id="Phobius"/>
    </source>
</evidence>
<dbReference type="AlphaFoldDB" id="A0A9P4NFY9"/>